<comment type="similarity">
    <text evidence="1">Belongs to the GINS1/PSF1 family.</text>
</comment>
<accession>A0AAF0J033</accession>
<proteinExistence type="inferred from homology"/>
<organism evidence="2 3">
    <name type="scientific">Malassezia equina</name>
    <dbReference type="NCBI Taxonomy" id="1381935"/>
    <lineage>
        <taxon>Eukaryota</taxon>
        <taxon>Fungi</taxon>
        <taxon>Dikarya</taxon>
        <taxon>Basidiomycota</taxon>
        <taxon>Ustilaginomycotina</taxon>
        <taxon>Malasseziomycetes</taxon>
        <taxon>Malasseziales</taxon>
        <taxon>Malasseziaceae</taxon>
        <taxon>Malassezia</taxon>
    </lineage>
</organism>
<keyword evidence="1" id="KW-0539">Nucleus</keyword>
<dbReference type="GO" id="GO:0000811">
    <property type="term" value="C:GINS complex"/>
    <property type="evidence" value="ECO:0007669"/>
    <property type="project" value="UniProtKB-UniRule"/>
</dbReference>
<evidence type="ECO:0000313" key="3">
    <source>
        <dbReference type="Proteomes" id="UP001214415"/>
    </source>
</evidence>
<comment type="subunit">
    <text evidence="1">Component of the GINS complex.</text>
</comment>
<gene>
    <name evidence="2" type="primary">PSF1</name>
    <name evidence="2" type="ORF">MEQU1_003206</name>
</gene>
<name>A0AAF0J033_9BASI</name>
<evidence type="ECO:0000256" key="1">
    <source>
        <dbReference type="RuleBase" id="RU368085"/>
    </source>
</evidence>
<comment type="function">
    <text evidence="1">Required for correct functioning of the GINS complex, a complex that plays an essential role in the initiation of DNA replication, and progression of DNA replication forks. GINS complex seems to bind preferentially to single-stranded DNA.</text>
</comment>
<dbReference type="EMBL" id="CP119905">
    <property type="protein sequence ID" value="WFD24504.1"/>
    <property type="molecule type" value="Genomic_DNA"/>
</dbReference>
<reference evidence="2" key="1">
    <citation type="submission" date="2023-03" db="EMBL/GenBank/DDBJ databases">
        <title>Mating type loci evolution in Malassezia.</title>
        <authorList>
            <person name="Coelho M.A."/>
        </authorList>
    </citation>
    <scope>NUCLEOTIDE SEQUENCE</scope>
    <source>
        <strain evidence="2">CBS 12830</strain>
    </source>
</reference>
<dbReference type="PANTHER" id="PTHR12914">
    <property type="entry name" value="PARTNER OF SLD5"/>
    <property type="match status" value="1"/>
</dbReference>
<dbReference type="Gene3D" id="1.20.58.1030">
    <property type="match status" value="1"/>
</dbReference>
<comment type="subcellular location">
    <subcellularLocation>
        <location evidence="1">Nucleus</location>
    </subcellularLocation>
</comment>
<dbReference type="GO" id="GO:1902983">
    <property type="term" value="P:DNA strand elongation involved in mitotic DNA replication"/>
    <property type="evidence" value="ECO:0007669"/>
    <property type="project" value="TreeGrafter"/>
</dbReference>
<keyword evidence="1" id="KW-0235">DNA replication</keyword>
<dbReference type="Proteomes" id="UP001214415">
    <property type="component" value="Chromosome 6"/>
</dbReference>
<dbReference type="InterPro" id="IPR036224">
    <property type="entry name" value="GINS_bundle-like_dom_sf"/>
</dbReference>
<protein>
    <recommendedName>
        <fullName evidence="1">DNA replication complex GINS protein PSF1</fullName>
    </recommendedName>
</protein>
<dbReference type="PANTHER" id="PTHR12914:SF2">
    <property type="entry name" value="DNA REPLICATION COMPLEX GINS PROTEIN PSF1"/>
    <property type="match status" value="1"/>
</dbReference>
<dbReference type="InterPro" id="IPR005339">
    <property type="entry name" value="GINS_Psf1"/>
</dbReference>
<evidence type="ECO:0000313" key="2">
    <source>
        <dbReference type="EMBL" id="WFD24504.1"/>
    </source>
</evidence>
<dbReference type="SUPFAM" id="SSF158573">
    <property type="entry name" value="GINS helical bundle-like"/>
    <property type="match status" value="1"/>
</dbReference>
<keyword evidence="3" id="KW-1185">Reference proteome</keyword>
<dbReference type="AlphaFoldDB" id="A0AAF0J033"/>
<sequence>MPNEHALQLVHESKLSLSTGALRAYRYVEPLTISTELVRLALLETRQLHAELAPLAARARERAAEGERADTATTAHLVTQHLQAYRNKRCLLAYHQQRLDWLRARVWDKAGAVALVLEEDSPQDARSIRPLLEPAELEWLRSYAALIGLYKDAYLDVLDVTLPLATGAAAAEPSRARQALGGHFDARAAAAYATPTPPNAVRPPDDLMISVVVTRDAHSVETERGTLHLRAGERLYVRRDEVEALLLRGWLRETDA</sequence>